<evidence type="ECO:0000313" key="1">
    <source>
        <dbReference type="EMBL" id="BDR93255.1"/>
    </source>
</evidence>
<organism evidence="2 3">
    <name type="scientific">Vulcanisaeta souniana JCM 11219</name>
    <dbReference type="NCBI Taxonomy" id="1293586"/>
    <lineage>
        <taxon>Archaea</taxon>
        <taxon>Thermoproteota</taxon>
        <taxon>Thermoprotei</taxon>
        <taxon>Thermoproteales</taxon>
        <taxon>Thermoproteaceae</taxon>
        <taxon>Vulcanisaeta</taxon>
    </lineage>
</organism>
<name>A0A830E809_9CREN</name>
<dbReference type="EMBL" id="BMNM01000005">
    <property type="protein sequence ID" value="GGI78794.1"/>
    <property type="molecule type" value="Genomic_DNA"/>
</dbReference>
<dbReference type="EMBL" id="AP026830">
    <property type="protein sequence ID" value="BDR93255.1"/>
    <property type="molecule type" value="Genomic_DNA"/>
</dbReference>
<dbReference type="RefSeq" id="WP_229709820.1">
    <property type="nucleotide sequence ID" value="NZ_AP026830.1"/>
</dbReference>
<dbReference type="Proteomes" id="UP001060771">
    <property type="component" value="Chromosome"/>
</dbReference>
<dbReference type="Proteomes" id="UP000657075">
    <property type="component" value="Unassembled WGS sequence"/>
</dbReference>
<dbReference type="GeneID" id="76207891"/>
<proteinExistence type="predicted"/>
<reference evidence="1" key="4">
    <citation type="journal article" date="2023" name="Microbiol. Resour. Announc.">
        <title>Complete Genome Sequence of Vulcanisaeta souniana Strain IC-059, a Hyperthermophilic Archaeon Isolated from Hot Spring Water in Japan.</title>
        <authorList>
            <person name="Kato S."/>
            <person name="Itoh T."/>
            <person name="Wu L."/>
            <person name="Ma J."/>
            <person name="Ohkuma M."/>
        </authorList>
    </citation>
    <scope>NUCLEOTIDE SEQUENCE</scope>
    <source>
        <strain evidence="1">JCM 11219</strain>
    </source>
</reference>
<gene>
    <name evidence="2" type="ORF">GCM10007112_14550</name>
    <name evidence="1" type="ORF">Vsou_23480</name>
</gene>
<reference evidence="2" key="2">
    <citation type="submission" date="2020-09" db="EMBL/GenBank/DDBJ databases">
        <authorList>
            <person name="Sun Q."/>
            <person name="Ohkuma M."/>
        </authorList>
    </citation>
    <scope>NUCLEOTIDE SEQUENCE</scope>
    <source>
        <strain evidence="2">JCM 11219</strain>
    </source>
</reference>
<keyword evidence="4" id="KW-1185">Reference proteome</keyword>
<dbReference type="AlphaFoldDB" id="A0A830E809"/>
<evidence type="ECO:0000313" key="3">
    <source>
        <dbReference type="Proteomes" id="UP000657075"/>
    </source>
</evidence>
<accession>A0A830E809</accession>
<protein>
    <submittedName>
        <fullName evidence="2">Uncharacterized protein</fullName>
    </submittedName>
</protein>
<evidence type="ECO:0000313" key="2">
    <source>
        <dbReference type="EMBL" id="GGI78794.1"/>
    </source>
</evidence>
<sequence length="217" mass="25106">MAINDESKKADNGKIIEESQDLIRRIIEPSPAIVRVHCHNCNFDSVKIPNGVEFRFRLLMPFMAAVVRYRQFIKDLLMLDSKPVITAIYQSRVREKKMERPVVVIYGEINPAKRIWRVLGIYNLVLDDYKDSIVKQFNIVTKKEIWHYHQSVSLNGKTQHIGIVLANRVLIRYLTRFGEDGASIKMALLTPDGIQTRRIHADSEEEITAEERSMIGE</sequence>
<reference evidence="4" key="3">
    <citation type="submission" date="2022-09" db="EMBL/GenBank/DDBJ databases">
        <title>Complete genome sequence of Vulcanisaeta souniana.</title>
        <authorList>
            <person name="Kato S."/>
            <person name="Itoh T."/>
            <person name="Ohkuma M."/>
        </authorList>
    </citation>
    <scope>NUCLEOTIDE SEQUENCE [LARGE SCALE GENOMIC DNA]</scope>
    <source>
        <strain evidence="4">JCM 11219</strain>
    </source>
</reference>
<evidence type="ECO:0000313" key="4">
    <source>
        <dbReference type="Proteomes" id="UP001060771"/>
    </source>
</evidence>
<reference evidence="2" key="1">
    <citation type="journal article" date="2014" name="Int. J. Syst. Evol. Microbiol.">
        <title>Complete genome sequence of Corynebacterium casei LMG S-19264T (=DSM 44701T), isolated from a smear-ripened cheese.</title>
        <authorList>
            <consortium name="US DOE Joint Genome Institute (JGI-PGF)"/>
            <person name="Walter F."/>
            <person name="Albersmeier A."/>
            <person name="Kalinowski J."/>
            <person name="Ruckert C."/>
        </authorList>
    </citation>
    <scope>NUCLEOTIDE SEQUENCE</scope>
    <source>
        <strain evidence="2">JCM 11219</strain>
    </source>
</reference>